<name>A0AAX6FRP1_IRIPA</name>
<proteinExistence type="predicted"/>
<reference evidence="1" key="1">
    <citation type="journal article" date="2023" name="GigaByte">
        <title>Genome assembly of the bearded iris, Iris pallida Lam.</title>
        <authorList>
            <person name="Bruccoleri R.E."/>
            <person name="Oakeley E.J."/>
            <person name="Faust A.M.E."/>
            <person name="Altorfer M."/>
            <person name="Dessus-Babus S."/>
            <person name="Burckhardt D."/>
            <person name="Oertli M."/>
            <person name="Naumann U."/>
            <person name="Petersen F."/>
            <person name="Wong J."/>
        </authorList>
    </citation>
    <scope>NUCLEOTIDE SEQUENCE</scope>
    <source>
        <strain evidence="1">GSM-AAB239-AS_SAM_17_03QT</strain>
    </source>
</reference>
<comment type="caution">
    <text evidence="1">The sequence shown here is derived from an EMBL/GenBank/DDBJ whole genome shotgun (WGS) entry which is preliminary data.</text>
</comment>
<protein>
    <submittedName>
        <fullName evidence="1">Nuclease HARBI1</fullName>
    </submittedName>
</protein>
<dbReference type="Pfam" id="PF04827">
    <property type="entry name" value="Plant_tran"/>
    <property type="match status" value="1"/>
</dbReference>
<reference evidence="1" key="2">
    <citation type="submission" date="2023-04" db="EMBL/GenBank/DDBJ databases">
        <authorList>
            <person name="Bruccoleri R.E."/>
            <person name="Oakeley E.J."/>
            <person name="Faust A.-M."/>
            <person name="Dessus-Babus S."/>
            <person name="Altorfer M."/>
            <person name="Burckhardt D."/>
            <person name="Oertli M."/>
            <person name="Naumann U."/>
            <person name="Petersen F."/>
            <person name="Wong J."/>
        </authorList>
    </citation>
    <scope>NUCLEOTIDE SEQUENCE</scope>
    <source>
        <strain evidence="1">GSM-AAB239-AS_SAM_17_03QT</strain>
        <tissue evidence="1">Leaf</tissue>
    </source>
</reference>
<accession>A0AAX6FRP1</accession>
<dbReference type="PANTHER" id="PTHR47150">
    <property type="entry name" value="OS12G0169200 PROTEIN"/>
    <property type="match status" value="1"/>
</dbReference>
<evidence type="ECO:0000313" key="1">
    <source>
        <dbReference type="EMBL" id="KAJ6818967.1"/>
    </source>
</evidence>
<sequence length="437" mass="50518">MSFLNWSSSSSSSDGETLDLCFQEWEQELADMEEEEVLKQMYNHRLQERRAAKRRGSIPGHMVINREREEGNSRLWQDYFSENPTYGETFFRRRFRCRRNLFLRIVNGVKEHDNFFVQKKDGLGKLGLSTLQKVTAAHRMLAYGTAADISDEYIRIGESTTIQCLKRFCRAIIEVFGEEYLRHPTPDDIARLLRKGEERGFPGMLGSLDCMHWAWKNCPTAWAGHYSGRHGGPTIILEAVASYDLWIWHAYFGLPGSNNDINVLQSSNLFDELAQGKAPPANYTILGKHYDIGYYLADGIYPKWSTLVQTISQPQGRKKQHFATMQERYRKDVERAFGVLQARFAIIKGPSRFWDKRVLHDIMTACVILHNMTVEDERDEEADIGTHDGPSGAEDIETNVDDRFRSFLDRYKNIQDREAHFELRNSLLSTYGICLAK</sequence>
<keyword evidence="2" id="KW-1185">Reference proteome</keyword>
<dbReference type="EMBL" id="JANAVB010026799">
    <property type="protein sequence ID" value="KAJ6818967.1"/>
    <property type="molecule type" value="Genomic_DNA"/>
</dbReference>
<evidence type="ECO:0000313" key="2">
    <source>
        <dbReference type="Proteomes" id="UP001140949"/>
    </source>
</evidence>
<gene>
    <name evidence="1" type="ORF">M6B38_404540</name>
</gene>
<dbReference type="InterPro" id="IPR006912">
    <property type="entry name" value="Harbinger_derived_prot"/>
</dbReference>
<organism evidence="1 2">
    <name type="scientific">Iris pallida</name>
    <name type="common">Sweet iris</name>
    <dbReference type="NCBI Taxonomy" id="29817"/>
    <lineage>
        <taxon>Eukaryota</taxon>
        <taxon>Viridiplantae</taxon>
        <taxon>Streptophyta</taxon>
        <taxon>Embryophyta</taxon>
        <taxon>Tracheophyta</taxon>
        <taxon>Spermatophyta</taxon>
        <taxon>Magnoliopsida</taxon>
        <taxon>Liliopsida</taxon>
        <taxon>Asparagales</taxon>
        <taxon>Iridaceae</taxon>
        <taxon>Iridoideae</taxon>
        <taxon>Irideae</taxon>
        <taxon>Iris</taxon>
    </lineage>
</organism>
<dbReference type="PANTHER" id="PTHR47150:SF7">
    <property type="entry name" value="NUCLEASE"/>
    <property type="match status" value="1"/>
</dbReference>
<dbReference type="Proteomes" id="UP001140949">
    <property type="component" value="Unassembled WGS sequence"/>
</dbReference>
<dbReference type="AlphaFoldDB" id="A0AAX6FRP1"/>